<reference evidence="1" key="1">
    <citation type="journal article" date="2020" name="Nature">
        <title>Giant virus diversity and host interactions through global metagenomics.</title>
        <authorList>
            <person name="Schulz F."/>
            <person name="Roux S."/>
            <person name="Paez-Espino D."/>
            <person name="Jungbluth S."/>
            <person name="Walsh D.A."/>
            <person name="Denef V.J."/>
            <person name="McMahon K.D."/>
            <person name="Konstantinidis K.T."/>
            <person name="Eloe-Fadrosh E.A."/>
            <person name="Kyrpides N.C."/>
            <person name="Woyke T."/>
        </authorList>
    </citation>
    <scope>NUCLEOTIDE SEQUENCE</scope>
    <source>
        <strain evidence="1">GVMAG-M-3300020192-26</strain>
    </source>
</reference>
<proteinExistence type="predicted"/>
<organism evidence="1">
    <name type="scientific">viral metagenome</name>
    <dbReference type="NCBI Taxonomy" id="1070528"/>
    <lineage>
        <taxon>unclassified sequences</taxon>
        <taxon>metagenomes</taxon>
        <taxon>organismal metagenomes</taxon>
    </lineage>
</organism>
<dbReference type="EMBL" id="MN739370">
    <property type="protein sequence ID" value="QHT01378.1"/>
    <property type="molecule type" value="Genomic_DNA"/>
</dbReference>
<protein>
    <submittedName>
        <fullName evidence="1">Uncharacterized protein</fullName>
    </submittedName>
</protein>
<name>A0A6C0C9X0_9ZZZZ</name>
<dbReference type="AlphaFoldDB" id="A0A6C0C9X0"/>
<sequence length="263" mass="27796">MFIFLLFLVANSQICGYQKISTVTNCAGLARKDCVTSLYTGSTPPFQACVWSGSCSNPTSAGCEPSCFAGGRISDTTCTGLGSGVCNQKYAGTDICFWNGTCVSEECDNTCTGTYQKASTCTGLPKYKCESYYIDDGTSYKNCKYNGACVVGEGCSKICTGSISTTNCSSIPSALICPMYYELRSGVAYECGWSGSCKSKYPQECKVQSPITPCSGSTPFASCATLYTTAATCGTGKSWFDVPRFCVWNYGSGVCDNGPICST</sequence>
<evidence type="ECO:0000313" key="1">
    <source>
        <dbReference type="EMBL" id="QHT01378.1"/>
    </source>
</evidence>
<accession>A0A6C0C9X0</accession>